<name>A0A6N8TP56_SHIZO</name>
<protein>
    <submittedName>
        <fullName evidence="3">PepSY domain-containing protein</fullName>
    </submittedName>
</protein>
<feature type="domain" description="PepSY" evidence="2">
    <location>
        <begin position="6"/>
        <end position="88"/>
    </location>
</feature>
<comment type="caution">
    <text evidence="3">The sequence shown here is derived from an EMBL/GenBank/DDBJ whole genome shotgun (WGS) entry which is preliminary data.</text>
</comment>
<dbReference type="AlphaFoldDB" id="A0A6N8TP56"/>
<feature type="signal peptide" evidence="1">
    <location>
        <begin position="1"/>
        <end position="21"/>
    </location>
</feature>
<evidence type="ECO:0000313" key="4">
    <source>
        <dbReference type="Proteomes" id="UP000440304"/>
    </source>
</evidence>
<dbReference type="InterPro" id="IPR025711">
    <property type="entry name" value="PepSY"/>
</dbReference>
<organism evidence="3 4">
    <name type="scientific">Shinella zoogloeoides</name>
    <name type="common">Crabtreella saccharophila</name>
    <dbReference type="NCBI Taxonomy" id="352475"/>
    <lineage>
        <taxon>Bacteria</taxon>
        <taxon>Pseudomonadati</taxon>
        <taxon>Pseudomonadota</taxon>
        <taxon>Alphaproteobacteria</taxon>
        <taxon>Hyphomicrobiales</taxon>
        <taxon>Rhizobiaceae</taxon>
        <taxon>Shinella</taxon>
    </lineage>
</organism>
<evidence type="ECO:0000313" key="3">
    <source>
        <dbReference type="EMBL" id="MXO02924.1"/>
    </source>
</evidence>
<dbReference type="Pfam" id="PF13670">
    <property type="entry name" value="PepSY_2"/>
    <property type="match status" value="1"/>
</dbReference>
<dbReference type="RefSeq" id="WP_035219788.1">
    <property type="nucleotide sequence ID" value="NZ_CP086610.1"/>
</dbReference>
<reference evidence="3 4" key="1">
    <citation type="submission" date="2019-12" db="EMBL/GenBank/DDBJ databases">
        <title>Shinella granuli gen. nov., sp. nov., and proposal of the reclassification of Zoogloea ramigera ATCC 19623 as Shinella zoogloeoides sp. nov.</title>
        <authorList>
            <person name="Gao J."/>
        </authorList>
    </citation>
    <scope>NUCLEOTIDE SEQUENCE [LARGE SCALE GENOMIC DNA]</scope>
    <source>
        <strain evidence="3 4">DSM 287</strain>
    </source>
</reference>
<feature type="chain" id="PRO_5026918391" evidence="1">
    <location>
        <begin position="22"/>
        <end position="92"/>
    </location>
</feature>
<gene>
    <name evidence="3" type="ORF">GR156_21720</name>
</gene>
<evidence type="ECO:0000256" key="1">
    <source>
        <dbReference type="SAM" id="SignalP"/>
    </source>
</evidence>
<keyword evidence="1" id="KW-0732">Signal</keyword>
<sequence>MKTILLATALLGLFAAGAARAEDEGKSCDVPKDKWMTEDAMKDKAKAMGLDVRRIKVENGCYEVYAIDAKGAKVETIFNPQTGEPVGSEGAE</sequence>
<dbReference type="Proteomes" id="UP000440304">
    <property type="component" value="Unassembled WGS sequence"/>
</dbReference>
<dbReference type="OrthoDB" id="7365433at2"/>
<evidence type="ECO:0000259" key="2">
    <source>
        <dbReference type="Pfam" id="PF13670"/>
    </source>
</evidence>
<proteinExistence type="predicted"/>
<accession>A0A6N8TP56</accession>
<dbReference type="EMBL" id="WUML01000037">
    <property type="protein sequence ID" value="MXO02924.1"/>
    <property type="molecule type" value="Genomic_DNA"/>
</dbReference>